<dbReference type="GO" id="GO:0043248">
    <property type="term" value="P:proteasome assembly"/>
    <property type="evidence" value="ECO:0007669"/>
    <property type="project" value="InterPro"/>
</dbReference>
<dbReference type="PANTHER" id="PTHR31051">
    <property type="entry name" value="PROTEASOME ASSEMBLY CHAPERONE 3"/>
    <property type="match status" value="1"/>
</dbReference>
<dbReference type="PANTHER" id="PTHR31051:SF1">
    <property type="entry name" value="PROTEASOME ASSEMBLY CHAPERONE 3"/>
    <property type="match status" value="1"/>
</dbReference>
<dbReference type="Gene3D" id="3.30.230.90">
    <property type="match status" value="1"/>
</dbReference>
<name>A0A0B7N5X3_9FUNG</name>
<accession>A0A0B7N5X3</accession>
<evidence type="ECO:0000313" key="2">
    <source>
        <dbReference type="Proteomes" id="UP000054107"/>
    </source>
</evidence>
<dbReference type="OrthoDB" id="5593278at2759"/>
<sequence length="138" mass="15473">MSNNEEFPLQNKQVSITINETHTTILLTGFADKIFVVITQYGKIGSMIQTTFDISPHLAMDPSSVPTTSQFLMGESTGEQSELYILYSTSILQAIGAMNPHEKRPFLLGIALKPLQDMSARKQVFHQIIDQVMANRVW</sequence>
<dbReference type="STRING" id="35722.A0A0B7N5X3"/>
<organism evidence="1 2">
    <name type="scientific">Parasitella parasitica</name>
    <dbReference type="NCBI Taxonomy" id="35722"/>
    <lineage>
        <taxon>Eukaryota</taxon>
        <taxon>Fungi</taxon>
        <taxon>Fungi incertae sedis</taxon>
        <taxon>Mucoromycota</taxon>
        <taxon>Mucoromycotina</taxon>
        <taxon>Mucoromycetes</taxon>
        <taxon>Mucorales</taxon>
        <taxon>Mucorineae</taxon>
        <taxon>Mucoraceae</taxon>
        <taxon>Parasitella</taxon>
    </lineage>
</organism>
<gene>
    <name evidence="1" type="primary">PARPA_04631.1 scaffold 14707</name>
</gene>
<dbReference type="EMBL" id="LN725407">
    <property type="protein sequence ID" value="CEP10843.1"/>
    <property type="molecule type" value="Genomic_DNA"/>
</dbReference>
<dbReference type="InterPro" id="IPR053720">
    <property type="entry name" value="Psm_Assembly_Chaperone"/>
</dbReference>
<dbReference type="InterPro" id="IPR018788">
    <property type="entry name" value="Proteasome_assmbl_chp_3"/>
</dbReference>
<keyword evidence="2" id="KW-1185">Reference proteome</keyword>
<proteinExistence type="predicted"/>
<dbReference type="AlphaFoldDB" id="A0A0B7N5X3"/>
<evidence type="ECO:0000313" key="1">
    <source>
        <dbReference type="EMBL" id="CEP10843.1"/>
    </source>
</evidence>
<dbReference type="Proteomes" id="UP000054107">
    <property type="component" value="Unassembled WGS sequence"/>
</dbReference>
<reference evidence="1 2" key="1">
    <citation type="submission" date="2014-09" db="EMBL/GenBank/DDBJ databases">
        <authorList>
            <person name="Ellenberger Sabrina"/>
        </authorList>
    </citation>
    <scope>NUCLEOTIDE SEQUENCE [LARGE SCALE GENOMIC DNA]</scope>
    <source>
        <strain evidence="1 2">CBS 412.66</strain>
    </source>
</reference>
<protein>
    <submittedName>
        <fullName evidence="1">Uncharacterized protein</fullName>
    </submittedName>
</protein>
<dbReference type="Pfam" id="PF10178">
    <property type="entry name" value="PAC3"/>
    <property type="match status" value="1"/>
</dbReference>